<gene>
    <name evidence="2" type="ORF">KQI88_10980</name>
</gene>
<evidence type="ECO:0000313" key="3">
    <source>
        <dbReference type="Proteomes" id="UP000779508"/>
    </source>
</evidence>
<protein>
    <recommendedName>
        <fullName evidence="1">DUF3885 domain-containing protein</fullName>
    </recommendedName>
</protein>
<comment type="caution">
    <text evidence="2">The sequence shown here is derived from an EMBL/GenBank/DDBJ whole genome shotgun (WGS) entry which is preliminary data.</text>
</comment>
<evidence type="ECO:0000259" key="1">
    <source>
        <dbReference type="Pfam" id="PF13021"/>
    </source>
</evidence>
<dbReference type="EMBL" id="JAHLQK010000004">
    <property type="protein sequence ID" value="MBU5676940.1"/>
    <property type="molecule type" value="Genomic_DNA"/>
</dbReference>
<dbReference type="Pfam" id="PF13021">
    <property type="entry name" value="DUF3885"/>
    <property type="match status" value="1"/>
</dbReference>
<reference evidence="2 3" key="1">
    <citation type="submission" date="2021-06" db="EMBL/GenBank/DDBJ databases">
        <authorList>
            <person name="Sun Q."/>
            <person name="Li D."/>
        </authorList>
    </citation>
    <scope>NUCLEOTIDE SEQUENCE [LARGE SCALE GENOMIC DNA]</scope>
    <source>
        <strain evidence="2 3">MSJ-5</strain>
    </source>
</reference>
<evidence type="ECO:0000313" key="2">
    <source>
        <dbReference type="EMBL" id="MBU5676940.1"/>
    </source>
</evidence>
<accession>A0ABS6G370</accession>
<dbReference type="RefSeq" id="WP_216417294.1">
    <property type="nucleotide sequence ID" value="NZ_JAHLQK010000004.1"/>
</dbReference>
<name>A0ABS6G370_9FIRM</name>
<feature type="domain" description="DUF3885" evidence="1">
    <location>
        <begin position="10"/>
        <end position="202"/>
    </location>
</feature>
<proteinExistence type="predicted"/>
<dbReference type="InterPro" id="IPR024976">
    <property type="entry name" value="DUF3885"/>
</dbReference>
<organism evidence="2 3">
    <name type="scientific">Alkaliphilus flagellatus</name>
    <dbReference type="NCBI Taxonomy" id="2841507"/>
    <lineage>
        <taxon>Bacteria</taxon>
        <taxon>Bacillati</taxon>
        <taxon>Bacillota</taxon>
        <taxon>Clostridia</taxon>
        <taxon>Peptostreptococcales</taxon>
        <taxon>Natronincolaceae</taxon>
        <taxon>Alkaliphilus</taxon>
    </lineage>
</organism>
<keyword evidence="3" id="KW-1185">Reference proteome</keyword>
<dbReference type="Proteomes" id="UP000779508">
    <property type="component" value="Unassembled WGS sequence"/>
</dbReference>
<sequence length="213" mass="24818">MMLRDTLNKVLKQYKIEDQVLFQMTPQSVLCLELTPDYPYLEDGSLDMGYVNKCTQKAVEVYEFMGFGKNILVVYDDIYSNDILENKIFLESCLVDVEGYEDYSLTWQFPIDENDLPIHQDYTVYTCKRHLYLAKGVYTQKLFQEIIKSDIGGSMDFASSVFIIDLDGFCIFKLYDDRGLDLFAPSTEVLTAACEQFYDDLLYKKFEITVHKL</sequence>